<dbReference type="HOGENOM" id="CLU_3091130_0_0_1"/>
<organism evidence="1 2">
    <name type="scientific">Solanum tuberosum</name>
    <name type="common">Potato</name>
    <dbReference type="NCBI Taxonomy" id="4113"/>
    <lineage>
        <taxon>Eukaryota</taxon>
        <taxon>Viridiplantae</taxon>
        <taxon>Streptophyta</taxon>
        <taxon>Embryophyta</taxon>
        <taxon>Tracheophyta</taxon>
        <taxon>Spermatophyta</taxon>
        <taxon>Magnoliopsida</taxon>
        <taxon>eudicotyledons</taxon>
        <taxon>Gunneridae</taxon>
        <taxon>Pentapetalae</taxon>
        <taxon>asterids</taxon>
        <taxon>lamiids</taxon>
        <taxon>Solanales</taxon>
        <taxon>Solanaceae</taxon>
        <taxon>Solanoideae</taxon>
        <taxon>Solaneae</taxon>
        <taxon>Solanum</taxon>
    </lineage>
</organism>
<dbReference type="AlphaFoldDB" id="M1ALC2"/>
<evidence type="ECO:0000313" key="2">
    <source>
        <dbReference type="Proteomes" id="UP000011115"/>
    </source>
</evidence>
<dbReference type="EnsemblPlants" id="PGSC0003DMT400025353">
    <property type="protein sequence ID" value="PGSC0003DMT400025353"/>
    <property type="gene ID" value="PGSC0003DMG400009787"/>
</dbReference>
<proteinExistence type="predicted"/>
<dbReference type="ExpressionAtlas" id="M1ALC2">
    <property type="expression patterns" value="baseline"/>
</dbReference>
<dbReference type="EnsemblPlants" id="PGSC0003DMT400025352">
    <property type="protein sequence ID" value="PGSC0003DMT400025352"/>
    <property type="gene ID" value="PGSC0003DMG400009787"/>
</dbReference>
<name>M1ALC2_SOLTU</name>
<dbReference type="Proteomes" id="UP000011115">
    <property type="component" value="Unassembled WGS sequence"/>
</dbReference>
<dbReference type="Gramene" id="PGSC0003DMT400025352">
    <property type="protein sequence ID" value="PGSC0003DMT400025352"/>
    <property type="gene ID" value="PGSC0003DMG400009787"/>
</dbReference>
<reference evidence="2" key="1">
    <citation type="journal article" date="2011" name="Nature">
        <title>Genome sequence and analysis of the tuber crop potato.</title>
        <authorList>
            <consortium name="The Potato Genome Sequencing Consortium"/>
        </authorList>
    </citation>
    <scope>NUCLEOTIDE SEQUENCE [LARGE SCALE GENOMIC DNA]</scope>
    <source>
        <strain evidence="2">cv. DM1-3 516 R44</strain>
    </source>
</reference>
<keyword evidence="2" id="KW-1185">Reference proteome</keyword>
<evidence type="ECO:0000313" key="1">
    <source>
        <dbReference type="EnsemblPlants" id="PGSC0003DMT400025352"/>
    </source>
</evidence>
<accession>M1ALC2</accession>
<protein>
    <submittedName>
        <fullName evidence="1">Leucine-rich repeat resistance protein</fullName>
    </submittedName>
</protein>
<dbReference type="Gramene" id="PGSC0003DMT400025353">
    <property type="protein sequence ID" value="PGSC0003DMT400025353"/>
    <property type="gene ID" value="PGSC0003DMG400009787"/>
</dbReference>
<reference evidence="1" key="2">
    <citation type="submission" date="2015-06" db="UniProtKB">
        <authorList>
            <consortium name="EnsemblPlants"/>
        </authorList>
    </citation>
    <scope>IDENTIFICATION</scope>
    <source>
        <strain evidence="1">DM1-3 516 R44</strain>
    </source>
</reference>
<sequence length="52" mass="5595">MDDLAEVYPELNVPRSAPNDVYSQVMGSDTHGIVRTLGKGASPSLVYGPVYK</sequence>